<dbReference type="InterPro" id="IPR040381">
    <property type="entry name" value="At4g14450-like"/>
</dbReference>
<dbReference type="PANTHER" id="PTHR33912:SF5">
    <property type="entry name" value="F22G5.17"/>
    <property type="match status" value="1"/>
</dbReference>
<dbReference type="EMBL" id="KK914309">
    <property type="protein sequence ID" value="KDP42212.1"/>
    <property type="molecule type" value="Genomic_DNA"/>
</dbReference>
<keyword evidence="3" id="KW-1185">Reference proteome</keyword>
<accession>A0A067L1E2</accession>
<gene>
    <name evidence="2" type="ORF">JCGZ_02942</name>
</gene>
<evidence type="ECO:0000256" key="1">
    <source>
        <dbReference type="SAM" id="MobiDB-lite"/>
    </source>
</evidence>
<feature type="region of interest" description="Disordered" evidence="1">
    <location>
        <begin position="20"/>
        <end position="40"/>
    </location>
</feature>
<dbReference type="Proteomes" id="UP000027138">
    <property type="component" value="Unassembled WGS sequence"/>
</dbReference>
<feature type="region of interest" description="Disordered" evidence="1">
    <location>
        <begin position="83"/>
        <end position="102"/>
    </location>
</feature>
<reference evidence="2 3" key="1">
    <citation type="journal article" date="2014" name="PLoS ONE">
        <title>Global Analysis of Gene Expression Profiles in Physic Nut (Jatropha curcas L.) Seedlings Exposed to Salt Stress.</title>
        <authorList>
            <person name="Zhang L."/>
            <person name="Zhang C."/>
            <person name="Wu P."/>
            <person name="Chen Y."/>
            <person name="Li M."/>
            <person name="Jiang H."/>
            <person name="Wu G."/>
        </authorList>
    </citation>
    <scope>NUCLEOTIDE SEQUENCE [LARGE SCALE GENOMIC DNA]</scope>
    <source>
        <strain evidence="3">cv. GZQX0401</strain>
        <tissue evidence="2">Young leaves</tissue>
    </source>
</reference>
<evidence type="ECO:0000313" key="2">
    <source>
        <dbReference type="EMBL" id="KDP42212.1"/>
    </source>
</evidence>
<dbReference type="OrthoDB" id="773117at2759"/>
<protein>
    <submittedName>
        <fullName evidence="2">Uncharacterized protein</fullName>
    </submittedName>
</protein>
<dbReference type="KEGG" id="jcu:105629925"/>
<dbReference type="AlphaFoldDB" id="A0A067L1E2"/>
<proteinExistence type="predicted"/>
<dbReference type="PANTHER" id="PTHR33912">
    <property type="entry name" value="OS01G0939400 PROTEIN"/>
    <property type="match status" value="1"/>
</dbReference>
<evidence type="ECO:0000313" key="3">
    <source>
        <dbReference type="Proteomes" id="UP000027138"/>
    </source>
</evidence>
<name>A0A067L1E2_JATCU</name>
<sequence>MEEDDNIFQRQTQVIPKIKTKYGKPPTRLQKKAPASLLLDNNGNNNILKEKMSPLTPIPLLSPLIISPPPSPQQGEEFRFPVITGDIDNGNQDKKTANCVPREWQHPATVAGGGGGYMEQSSLFTTFQSKCVLVNNAE</sequence>
<organism evidence="2 3">
    <name type="scientific">Jatropha curcas</name>
    <name type="common">Barbados nut</name>
    <dbReference type="NCBI Taxonomy" id="180498"/>
    <lineage>
        <taxon>Eukaryota</taxon>
        <taxon>Viridiplantae</taxon>
        <taxon>Streptophyta</taxon>
        <taxon>Embryophyta</taxon>
        <taxon>Tracheophyta</taxon>
        <taxon>Spermatophyta</taxon>
        <taxon>Magnoliopsida</taxon>
        <taxon>eudicotyledons</taxon>
        <taxon>Gunneridae</taxon>
        <taxon>Pentapetalae</taxon>
        <taxon>rosids</taxon>
        <taxon>fabids</taxon>
        <taxon>Malpighiales</taxon>
        <taxon>Euphorbiaceae</taxon>
        <taxon>Crotonoideae</taxon>
        <taxon>Jatropheae</taxon>
        <taxon>Jatropha</taxon>
    </lineage>
</organism>